<organism evidence="3 4">
    <name type="scientific">Streptomyces collinus</name>
    <dbReference type="NCBI Taxonomy" id="42684"/>
    <lineage>
        <taxon>Bacteria</taxon>
        <taxon>Bacillati</taxon>
        <taxon>Actinomycetota</taxon>
        <taxon>Actinomycetes</taxon>
        <taxon>Kitasatosporales</taxon>
        <taxon>Streptomycetaceae</taxon>
        <taxon>Streptomyces</taxon>
    </lineage>
</organism>
<evidence type="ECO:0000259" key="2">
    <source>
        <dbReference type="PROSITE" id="PS51502"/>
    </source>
</evidence>
<name>A0AA89QNY5_STRCU</name>
<dbReference type="EMBL" id="JACHLX010000001">
    <property type="protein sequence ID" value="MBB5814849.1"/>
    <property type="molecule type" value="Genomic_DNA"/>
</dbReference>
<keyword evidence="4" id="KW-1185">Reference proteome</keyword>
<dbReference type="AlphaFoldDB" id="A0AA89QNY5"/>
<proteinExistence type="predicted"/>
<feature type="domain" description="Stress-response A/B barrel" evidence="2">
    <location>
        <begin position="2"/>
        <end position="95"/>
    </location>
</feature>
<dbReference type="InterPro" id="IPR011008">
    <property type="entry name" value="Dimeric_a/b-barrel"/>
</dbReference>
<dbReference type="PANTHER" id="PTHR37832">
    <property type="entry name" value="BLL2683 PROTEIN"/>
    <property type="match status" value="1"/>
</dbReference>
<dbReference type="InterPro" id="IPR013097">
    <property type="entry name" value="Dabb"/>
</dbReference>
<evidence type="ECO:0000313" key="4">
    <source>
        <dbReference type="Proteomes" id="UP000579531"/>
    </source>
</evidence>
<dbReference type="Pfam" id="PF07876">
    <property type="entry name" value="Dabb"/>
    <property type="match status" value="1"/>
</dbReference>
<protein>
    <recommendedName>
        <fullName evidence="2">Stress-response A/B barrel domain-containing protein</fullName>
    </recommendedName>
</protein>
<evidence type="ECO:0000256" key="1">
    <source>
        <dbReference type="SAM" id="MobiDB-lite"/>
    </source>
</evidence>
<dbReference type="Gene3D" id="3.30.70.100">
    <property type="match status" value="1"/>
</dbReference>
<dbReference type="SMART" id="SM00886">
    <property type="entry name" value="Dabb"/>
    <property type="match status" value="1"/>
</dbReference>
<accession>A0AA89QNY5</accession>
<dbReference type="PANTHER" id="PTHR37832:SF1">
    <property type="entry name" value="STRESS-RESPONSE A_B BARREL DOMAIN-CONTAINING PROTEIN"/>
    <property type="match status" value="1"/>
</dbReference>
<feature type="compositionally biased region" description="Basic and acidic residues" evidence="1">
    <location>
        <begin position="108"/>
        <end position="119"/>
    </location>
</feature>
<feature type="region of interest" description="Disordered" evidence="1">
    <location>
        <begin position="96"/>
        <end position="119"/>
    </location>
</feature>
<dbReference type="SUPFAM" id="SSF54909">
    <property type="entry name" value="Dimeric alpha+beta barrel"/>
    <property type="match status" value="1"/>
</dbReference>
<evidence type="ECO:0000313" key="3">
    <source>
        <dbReference type="EMBL" id="MBB5814849.1"/>
    </source>
</evidence>
<dbReference type="RefSeq" id="WP_184851633.1">
    <property type="nucleotide sequence ID" value="NZ_BAABFE010000025.1"/>
</dbReference>
<comment type="caution">
    <text evidence="3">The sequence shown here is derived from an EMBL/GenBank/DDBJ whole genome shotgun (WGS) entry which is preliminary data.</text>
</comment>
<dbReference type="PROSITE" id="PS51502">
    <property type="entry name" value="S_R_A_B_BARREL"/>
    <property type="match status" value="1"/>
</dbReference>
<gene>
    <name evidence="3" type="ORF">HNR72_005877</name>
</gene>
<dbReference type="GeneID" id="93842299"/>
<reference evidence="3 4" key="1">
    <citation type="submission" date="2020-08" db="EMBL/GenBank/DDBJ databases">
        <title>Sequencing the genomes of 1000 actinobacteria strains.</title>
        <authorList>
            <person name="Klenk H.-P."/>
        </authorList>
    </citation>
    <scope>NUCLEOTIDE SEQUENCE [LARGE SCALE GENOMIC DNA]</scope>
    <source>
        <strain evidence="3 4">DSM 40129</strain>
    </source>
</reference>
<dbReference type="Proteomes" id="UP000579531">
    <property type="component" value="Unassembled WGS sequence"/>
</dbReference>
<sequence>MIHHIVLFRLKPGITWDSPEVRAAEELQERMGEEIPDLRAWTCGRNITDRAAAHDYAVLGLLDDEAALARYLAHPFHRRTAEAWTALSDRVLADIPARPAPPTTRFPHHPEGDSRVRTR</sequence>